<organism evidence="2">
    <name type="scientific">Siphoviridae sp. ctgaY24</name>
    <dbReference type="NCBI Taxonomy" id="2827911"/>
    <lineage>
        <taxon>Viruses</taxon>
        <taxon>Duplodnaviria</taxon>
        <taxon>Heunggongvirae</taxon>
        <taxon>Uroviricota</taxon>
        <taxon>Caudoviricetes</taxon>
    </lineage>
</organism>
<dbReference type="InterPro" id="IPR056083">
    <property type="entry name" value="DUF7666"/>
</dbReference>
<dbReference type="Pfam" id="PF24703">
    <property type="entry name" value="DUF7666"/>
    <property type="match status" value="1"/>
</dbReference>
<sequence>MKGYKVFNPDWTCRDFQYSVGETYEEDVTPRCCKRGFHFCTELKDCFNYYCFDPLNKVAEIETLGEIDTEEEGRKSCTNKIKIIRELSWEEVLKKVNMGKNNTGFGNTGTDNNGNYNTGSHNTGNYNTGICNNGDSNSGKRNKGDCNSGGCNDGYSNSGNSNKGNRNSGFNNNGYSNSGYCNNGNGNSGNHNIGNRNSGDWNRTNCSCGCFNTEEPKILMFNKPSNWTIGDWYHSKAMIILDRLHNNSLQWIPTIKMSREEKEQHPDYEILGGYLRKQNNLESNQLFWDKLSECEKDIVKSLPNFDAEIFKEITGIDINKGV</sequence>
<dbReference type="EMBL" id="BK032562">
    <property type="protein sequence ID" value="DAF48055.1"/>
    <property type="molecule type" value="Genomic_DNA"/>
</dbReference>
<reference evidence="2" key="1">
    <citation type="journal article" date="2021" name="Proc. Natl. Acad. Sci. U.S.A.">
        <title>A Catalog of Tens of Thousands of Viruses from Human Metagenomes Reveals Hidden Associations with Chronic Diseases.</title>
        <authorList>
            <person name="Tisza M.J."/>
            <person name="Buck C.B."/>
        </authorList>
    </citation>
    <scope>NUCLEOTIDE SEQUENCE</scope>
    <source>
        <strain evidence="2">CtgaY24</strain>
    </source>
</reference>
<evidence type="ECO:0000259" key="1">
    <source>
        <dbReference type="Pfam" id="PF24703"/>
    </source>
</evidence>
<accession>A0A8S5SBK8</accession>
<protein>
    <recommendedName>
        <fullName evidence="1">DUF7666 domain-containing protein</fullName>
    </recommendedName>
</protein>
<feature type="domain" description="DUF7666" evidence="1">
    <location>
        <begin position="1"/>
        <end position="94"/>
    </location>
</feature>
<evidence type="ECO:0000313" key="2">
    <source>
        <dbReference type="EMBL" id="DAF48055.1"/>
    </source>
</evidence>
<name>A0A8S5SBK8_9CAUD</name>
<proteinExistence type="predicted"/>